<dbReference type="GO" id="GO:0016491">
    <property type="term" value="F:oxidoreductase activity"/>
    <property type="evidence" value="ECO:0007669"/>
    <property type="project" value="UniProtKB-KW"/>
</dbReference>
<sequence length="664" mass="72096">MATYLVTGATGLIGRHYVAEILARPDTERVWVLVRERSQDRLADVARDWPAAEKARNLIGDVRAERLGIADEQIAELTGTVDHLVHLAALYDIAADDDASIAANVDGTRHVLDLACALAVGCLHHVSSVAVAGDYRGRFTEEMFDAGQRLVTPYHRTKFESERLVRSQTEVPWRIYRPAIVVGNSVTGEMDKIDGPYYFFPALQRLSAVPSVPVVFPDIGGTNIVPVDYVAKAMAHLVTAPGLDGHAFHLVNPSPQSAREVYDAFAKAAGAPVSTVALGKGLAKPLVNLVKLAEHVPGVTIARDAVLDRLGIPPVLLTTLTFEPVFDSTETRLALASSGVDVPPLADYADVLWRYWREHLDPFRARRHGQRGELDGRRVVITGASSGIGRATALKVAEAGGVPLLVARRQTELEEVRAEIAAAGGHAYVYPCDLTDDESVAKTVERMLVEQPGIDMLVNNAGRSIRRSVQLSYDRMHDYERAMAINYFGAVRLILALMPHMIERRFGHVVNVSSIGVQGIAPRFSAYVASKAALDYFSKIVATETHGAGITFTTVHMPLVRTPMIRPTKIYDAFPTKSAEQAADMVMEALLERPKHIGTPTGRMISAAYTVAPGLVDAIAYQGYRIFPDSTAAGGSGRMKIGKGDRHLGAAAMALARLTRGFHW</sequence>
<dbReference type="AlphaFoldDB" id="A0A7W7QD73"/>
<dbReference type="InterPro" id="IPR013120">
    <property type="entry name" value="FAR_NAD-bd"/>
</dbReference>
<gene>
    <name evidence="4" type="ORF">FHR82_007518</name>
</gene>
<accession>A0A7W7QD73</accession>
<dbReference type="InterPro" id="IPR020904">
    <property type="entry name" value="Sc_DH/Rdtase_CS"/>
</dbReference>
<dbReference type="SMART" id="SM00822">
    <property type="entry name" value="PKS_KR"/>
    <property type="match status" value="1"/>
</dbReference>
<dbReference type="InterPro" id="IPR036291">
    <property type="entry name" value="NAD(P)-bd_dom_sf"/>
</dbReference>
<comment type="caution">
    <text evidence="4">The sequence shown here is derived from an EMBL/GenBank/DDBJ whole genome shotgun (WGS) entry which is preliminary data.</text>
</comment>
<dbReference type="PANTHER" id="PTHR44196:SF1">
    <property type="entry name" value="DEHYDROGENASE_REDUCTASE SDR FAMILY MEMBER 7B"/>
    <property type="match status" value="1"/>
</dbReference>
<dbReference type="Pfam" id="PF00106">
    <property type="entry name" value="adh_short"/>
    <property type="match status" value="1"/>
</dbReference>
<dbReference type="InterPro" id="IPR002347">
    <property type="entry name" value="SDR_fam"/>
</dbReference>
<dbReference type="EMBL" id="JACHJQ010000009">
    <property type="protein sequence ID" value="MBB4911258.1"/>
    <property type="molecule type" value="Genomic_DNA"/>
</dbReference>
<evidence type="ECO:0000256" key="1">
    <source>
        <dbReference type="ARBA" id="ARBA00006484"/>
    </source>
</evidence>
<evidence type="ECO:0000313" key="4">
    <source>
        <dbReference type="EMBL" id="MBB4911258.1"/>
    </source>
</evidence>
<keyword evidence="5" id="KW-1185">Reference proteome</keyword>
<dbReference type="Proteomes" id="UP000520767">
    <property type="component" value="Unassembled WGS sequence"/>
</dbReference>
<dbReference type="PRINTS" id="PR00080">
    <property type="entry name" value="SDRFAMILY"/>
</dbReference>
<dbReference type="CDD" id="cd05263">
    <property type="entry name" value="MupV_like_SDR_e"/>
    <property type="match status" value="1"/>
</dbReference>
<proteinExistence type="inferred from homology"/>
<dbReference type="PROSITE" id="PS00061">
    <property type="entry name" value="ADH_SHORT"/>
    <property type="match status" value="1"/>
</dbReference>
<dbReference type="PANTHER" id="PTHR44196">
    <property type="entry name" value="DEHYDROGENASE/REDUCTASE SDR FAMILY MEMBER 7B"/>
    <property type="match status" value="1"/>
</dbReference>
<organism evidence="4 5">
    <name type="scientific">Actinophytocola algeriensis</name>
    <dbReference type="NCBI Taxonomy" id="1768010"/>
    <lineage>
        <taxon>Bacteria</taxon>
        <taxon>Bacillati</taxon>
        <taxon>Actinomycetota</taxon>
        <taxon>Actinomycetes</taxon>
        <taxon>Pseudonocardiales</taxon>
        <taxon>Pseudonocardiaceae</taxon>
    </lineage>
</organism>
<dbReference type="PRINTS" id="PR00081">
    <property type="entry name" value="GDHRDH"/>
</dbReference>
<evidence type="ECO:0000313" key="5">
    <source>
        <dbReference type="Proteomes" id="UP000520767"/>
    </source>
</evidence>
<dbReference type="CDD" id="cd05233">
    <property type="entry name" value="SDR_c"/>
    <property type="match status" value="1"/>
</dbReference>
<comment type="similarity">
    <text evidence="1">Belongs to the short-chain dehydrogenases/reductases (SDR) family.</text>
</comment>
<dbReference type="NCBIfam" id="NF005539">
    <property type="entry name" value="PRK07201.1"/>
    <property type="match status" value="1"/>
</dbReference>
<reference evidence="4 5" key="1">
    <citation type="submission" date="2020-08" db="EMBL/GenBank/DDBJ databases">
        <title>Genomic Encyclopedia of Type Strains, Phase III (KMG-III): the genomes of soil and plant-associated and newly described type strains.</title>
        <authorList>
            <person name="Whitman W."/>
        </authorList>
    </citation>
    <scope>NUCLEOTIDE SEQUENCE [LARGE SCALE GENOMIC DNA]</scope>
    <source>
        <strain evidence="4 5">CECT 8960</strain>
    </source>
</reference>
<dbReference type="SUPFAM" id="SSF51735">
    <property type="entry name" value="NAD(P)-binding Rossmann-fold domains"/>
    <property type="match status" value="2"/>
</dbReference>
<dbReference type="Pfam" id="PF07993">
    <property type="entry name" value="NAD_binding_4"/>
    <property type="match status" value="1"/>
</dbReference>
<feature type="domain" description="Ketoreductase" evidence="3">
    <location>
        <begin position="377"/>
        <end position="561"/>
    </location>
</feature>
<dbReference type="Gene3D" id="3.40.50.720">
    <property type="entry name" value="NAD(P)-binding Rossmann-like Domain"/>
    <property type="match status" value="2"/>
</dbReference>
<dbReference type="RefSeq" id="WP_184815277.1">
    <property type="nucleotide sequence ID" value="NZ_JACHJQ010000009.1"/>
</dbReference>
<evidence type="ECO:0000259" key="3">
    <source>
        <dbReference type="SMART" id="SM00822"/>
    </source>
</evidence>
<evidence type="ECO:0000256" key="2">
    <source>
        <dbReference type="ARBA" id="ARBA00023002"/>
    </source>
</evidence>
<protein>
    <submittedName>
        <fullName evidence="4">Thioester reductase-like protein</fullName>
    </submittedName>
</protein>
<dbReference type="InterPro" id="IPR057326">
    <property type="entry name" value="KR_dom"/>
</dbReference>
<keyword evidence="2" id="KW-0560">Oxidoreductase</keyword>
<dbReference type="GO" id="GO:0016020">
    <property type="term" value="C:membrane"/>
    <property type="evidence" value="ECO:0007669"/>
    <property type="project" value="TreeGrafter"/>
</dbReference>
<dbReference type="InterPro" id="IPR057313">
    <property type="entry name" value="Maqu_2507-like"/>
</dbReference>
<name>A0A7W7QD73_9PSEU</name>